<dbReference type="Gene3D" id="2.60.120.20">
    <property type="match status" value="1"/>
</dbReference>
<protein>
    <submittedName>
        <fullName evidence="3">Polyprotein</fullName>
    </submittedName>
</protein>
<dbReference type="GO" id="GO:0044423">
    <property type="term" value="C:virion component"/>
    <property type="evidence" value="ECO:0007669"/>
    <property type="project" value="UniProtKB-KW"/>
</dbReference>
<sequence precursor="true">MASYFRRSTPEMPSVPSYTPREMEVLKAAITECGINYADVVRAAQTESGKLALLTAANTNSLKSLVATTTTRSAFRRMSESPKAVVHVSEGVGKQVLTDDKLTHQTTVVHTPKKVYDHMRAKKLKQTKDTDEEEPKYRSADICTIQLGVTSHLSGHSNQIAGVVLLDGNRSTQEQAVLGIGVLPLYEAHSHALFAPRLNIHYEDPNFVERLQLLTTFSDDVLGGGSPAMSYSTISVVRHNIADAHFLPEPLPYSKLKEKYPSGVKGLSNFQAAEIAPLQPARLTRSASYMPIQRSGAKTVLTFDDNKALLKEQQPLQSRSSFSFAGVSYGNQDRASLPSASSEFLRKCQFHNRVGCPCAQHTGGMEVSGNHHEELVPAAEGGTEGKFFSPQSVAHPPGSKFVGSHPFSFPINSNVGTVVYTLPILRSSLKDTEYGRFYKGYRYLRCTPTVRLVGSGPIQAKGLLWLCYDPSETLSKYPSRERALMLQGTWFMPGRHDSVSLTVRELATPAGYCDMDTDVNGAFKVVLIKDLVNFDVADYGMELSLYLEVEHIGLGNLVSDGEVTNFYPLRQVVLDYELSTATAKGKALVLPLNPLLPATDEAQFYPSCSSSILENHRYWKGTLSLEVIFNLPAMAGGVAELAFAYDTYDNAEGDIYRRFGSSVVDLRAHRILRARVPLSGYGGYLAGGAGSLFEVKPQIGFGDVLKLVILFTAPLHISDMTKKGEVLVRYLGLEDLDYLEPSTSIGRLNPKTTLRPNIAASGGPVIKVGTVEWEEPFVARVPIGLRQRTFRLLTISKWSPSGFLYFPVTPSVHLPRSAGGFEASLEQQNPLMHRSQENCQWRGTLRYHLTARLEGATEQQVLPFRSLIFSAVLLSKILSNPCFIDNSTFKPLLPLLSVKDTFSLEEDHPFVEFTTPPGRWTNTHFGANEQYTWRTCPVWVLLQFPPKTAMQLHVRDVSLWVEPTIEYRHPMGGFPLQIPDPSPAPKYFFENTFTVG</sequence>
<name>A0A5K6SDN6_9SECO</name>
<organism evidence="3">
    <name type="scientific">Strawberry latent ringspot virus</name>
    <dbReference type="NCBI Taxonomy" id="28351"/>
    <lineage>
        <taxon>Viruses</taxon>
        <taxon>Riboviria</taxon>
        <taxon>Orthornavirae</taxon>
        <taxon>Pisuviricota</taxon>
        <taxon>Pisoniviricetes</taxon>
        <taxon>Picornavirales</taxon>
        <taxon>Secoviridae</taxon>
        <taxon>Stralarivirus</taxon>
        <taxon>Stralarivirus fragariae</taxon>
    </lineage>
</organism>
<evidence type="ECO:0000256" key="1">
    <source>
        <dbReference type="ARBA" id="ARBA00004328"/>
    </source>
</evidence>
<dbReference type="EMBL" id="MG062674">
    <property type="protein sequence ID" value="AWO68040.1"/>
    <property type="molecule type" value="Genomic_RNA"/>
</dbReference>
<reference evidence="3" key="1">
    <citation type="journal article" date="2020" name="Arch. Virol.">
        <title>Creation of a new genus in the family Secoviridae substantiated by sequence variation of newly identified strawberry latent ringspot virus isolates.</title>
        <authorList>
            <person name="Dullemans A.M."/>
            <person name="Botermans M."/>
            <person name="de Kock M.J.D."/>
            <person name="de Krom C.E."/>
            <person name="van der Lee T.A.J."/>
            <person name="Roenhorst J.W."/>
            <person name="Stulemeijer I.J.E."/>
            <person name="Verbeek M."/>
            <person name="Westenberg M."/>
            <person name="van der Vlugt R.A.A."/>
        </authorList>
    </citation>
    <scope>NUCLEOTIDE SEQUENCE</scope>
    <source>
        <strain evidence="3">Lilium_17-007</strain>
    </source>
</reference>
<dbReference type="InterPro" id="IPR029053">
    <property type="entry name" value="Viral_coat"/>
</dbReference>
<evidence type="ECO:0000256" key="2">
    <source>
        <dbReference type="ARBA" id="ARBA00022844"/>
    </source>
</evidence>
<dbReference type="SUPFAM" id="SSF88633">
    <property type="entry name" value="Positive stranded ssRNA viruses"/>
    <property type="match status" value="1"/>
</dbReference>
<proteinExistence type="predicted"/>
<evidence type="ECO:0000313" key="3">
    <source>
        <dbReference type="EMBL" id="AWO68040.1"/>
    </source>
</evidence>
<keyword evidence="2" id="KW-0946">Virion</keyword>
<accession>A0A5K6SDN6</accession>
<comment type="subcellular location">
    <subcellularLocation>
        <location evidence="1">Virion</location>
    </subcellularLocation>
</comment>